<accession>A0A178M1G8</accession>
<dbReference type="PANTHER" id="PTHR47197">
    <property type="entry name" value="PROTEIN NIRF"/>
    <property type="match status" value="1"/>
</dbReference>
<organism evidence="3 4">
    <name type="scientific">Mycolicibacterium iranicum</name>
    <name type="common">Mycobacterium iranicum</name>
    <dbReference type="NCBI Taxonomy" id="912594"/>
    <lineage>
        <taxon>Bacteria</taxon>
        <taxon>Bacillati</taxon>
        <taxon>Actinomycetota</taxon>
        <taxon>Actinomycetes</taxon>
        <taxon>Mycobacteriales</taxon>
        <taxon>Mycobacteriaceae</taxon>
        <taxon>Mycolicibacterium</taxon>
    </lineage>
</organism>
<feature type="chain" id="PRO_5039581042" description="SMP-30/Gluconolactonase/LRE-like region domain-containing protein" evidence="2">
    <location>
        <begin position="29"/>
        <end position="959"/>
    </location>
</feature>
<feature type="compositionally biased region" description="Low complexity" evidence="1">
    <location>
        <begin position="32"/>
        <end position="60"/>
    </location>
</feature>
<dbReference type="SUPFAM" id="SSF56973">
    <property type="entry name" value="Aerolisin/ETX pore-forming domain"/>
    <property type="match status" value="1"/>
</dbReference>
<dbReference type="AlphaFoldDB" id="A0A178M1G8"/>
<dbReference type="Pfam" id="PF17963">
    <property type="entry name" value="Big_9"/>
    <property type="match status" value="1"/>
</dbReference>
<evidence type="ECO:0000256" key="2">
    <source>
        <dbReference type="SAM" id="SignalP"/>
    </source>
</evidence>
<feature type="compositionally biased region" description="Acidic residues" evidence="1">
    <location>
        <begin position="73"/>
        <end position="105"/>
    </location>
</feature>
<evidence type="ECO:0000256" key="1">
    <source>
        <dbReference type="SAM" id="MobiDB-lite"/>
    </source>
</evidence>
<dbReference type="NCBIfam" id="TIGR02276">
    <property type="entry name" value="beta_rpt_yvtn"/>
    <property type="match status" value="2"/>
</dbReference>
<feature type="signal peptide" evidence="2">
    <location>
        <begin position="1"/>
        <end position="28"/>
    </location>
</feature>
<dbReference type="EMBL" id="LWCS01000002">
    <property type="protein sequence ID" value="OAN41821.1"/>
    <property type="molecule type" value="Genomic_DNA"/>
</dbReference>
<keyword evidence="2" id="KW-0732">Signal</keyword>
<reference evidence="3 4" key="1">
    <citation type="submission" date="2016-04" db="EMBL/GenBank/DDBJ databases">
        <title>Draft Genome Sequences of Staphylococcus capitis Strain H36, S. capitis Strain H65, S. cohnii Strain H62, S. hominis Strain H69, Mycobacterium iranicum Strain H39, Plantibacter sp. Strain H53, Pseudomonas oryzihabitans Strain H72, and Microbacterium sp. Strain H83, isolated from residential settings.</title>
        <authorList>
            <person name="Lymperopoulou D."/>
            <person name="Adams R.I."/>
            <person name="Lindow S."/>
            <person name="Coil D.A."/>
            <person name="Jospin G."/>
            <person name="Eisen J.A."/>
        </authorList>
    </citation>
    <scope>NUCLEOTIDE SEQUENCE [LARGE SCALE GENOMIC DNA]</scope>
    <source>
        <strain evidence="3 4">H39</strain>
    </source>
</reference>
<dbReference type="SMART" id="SM00320">
    <property type="entry name" value="WD40"/>
    <property type="match status" value="6"/>
</dbReference>
<dbReference type="InterPro" id="IPR011044">
    <property type="entry name" value="Quino_amine_DH_bsu"/>
</dbReference>
<dbReference type="SUPFAM" id="SSF50969">
    <property type="entry name" value="YVTN repeat-like/Quinoprotein amine dehydrogenase"/>
    <property type="match status" value="1"/>
</dbReference>
<dbReference type="Proteomes" id="UP000078396">
    <property type="component" value="Unassembled WGS sequence"/>
</dbReference>
<evidence type="ECO:0000313" key="3">
    <source>
        <dbReference type="EMBL" id="OAN41821.1"/>
    </source>
</evidence>
<dbReference type="Gene3D" id="2.130.10.10">
    <property type="entry name" value="YVTN repeat-like/Quinoprotein amine dehydrogenase"/>
    <property type="match status" value="2"/>
</dbReference>
<feature type="region of interest" description="Disordered" evidence="1">
    <location>
        <begin position="926"/>
        <end position="959"/>
    </location>
</feature>
<proteinExistence type="predicted"/>
<dbReference type="InterPro" id="IPR011964">
    <property type="entry name" value="YVTN_b-propeller_repeat"/>
</dbReference>
<dbReference type="OrthoDB" id="4627279at2"/>
<evidence type="ECO:0008006" key="5">
    <source>
        <dbReference type="Google" id="ProtNLM"/>
    </source>
</evidence>
<dbReference type="InterPro" id="IPR019405">
    <property type="entry name" value="Lactonase_7-beta_prop"/>
</dbReference>
<sequence>MKQNRSEWMTKAAPWAAAPIVAAGIALAATPAAHATTNDSETGSATDSSSSSSSDAPSSDTEVDADSRSGDAQNEEAQDVGQDDVDNNIADDVDDDIADEAEEAAGVENSDQEGRADAADRRDAPHEKSSSTTSTGPGSVAEETGDDAAASAIDAEPGPSTTSPPHTPSSAAPAQSERLTLSAAVTASDTVTTATSPLDTSQTSFFAGLLEWARRQPRYALFDRAPTASPFQLSQNEAGAIVGSVGAVDPDGHQLDYVVTGSPAKGDVVVNPDGSFTYSPDAAFAESGGRDAFTVQVADNVRALILIDADGQWRLNWFKKAEVSVAVSVTESPVVSVEVGSGPSAVALSADGKTAYVTNADGNSLSVIDTATRRVTATISDVGNYPLAVVVSTDGETVYVAGGYDDRVAVIDTETASVVKTIQIGVLPGFTALSALALSPSGQRLYVADFDGDNVAVIDTDTYSVVARLALPSGSAPGGLTFAPNGSRLYVANTGTDTVSVIDTAAGEIVGQVILPAGTSPTAVATSPDGNVVYVAGFENGTIAAIDTATRAITNTFYVSSSPSALAVSPDGQRLFVTDDGTNSVAVIELATGTVTSIAVGSNPGAIAVSPDGAELLVPNFESNSLSVVSVQPGAPATGTQLVAYVAPIMTIYNFSRYPLKVVNLSGVYLNSMRDLLPSAIKGPGVATIIEPGRSIGYSLDTPIFGRNQYTLGFLAPSAPGTVYYEISAMTLNDVGLGTISCQSAGGTCTRAVKGAVQIIEFNDPPGTTVEVPAGQGQEQAEILNDLCSQGSLAKCNFKATREERTVGDEHQVGFTVKNPDDGPLNRTVQISDTQTQTSSIQISAKASFKVFEIVNTEITTTFSQTWTRTHTFTETLQITVRPHFESRILAKQPVFRYWGDFTVTMGNTTWILRDVFFDTPRTDGREPAGEYVNDQRPLPPTVVDGSAEGAEAISTSEA</sequence>
<name>A0A178M1G8_MYCIR</name>
<comment type="caution">
    <text evidence="3">The sequence shown here is derived from an EMBL/GenBank/DDBJ whole genome shotgun (WGS) entry which is preliminary data.</text>
</comment>
<dbReference type="PANTHER" id="PTHR47197:SF3">
    <property type="entry name" value="DIHYDRO-HEME D1 DEHYDROGENASE"/>
    <property type="match status" value="1"/>
</dbReference>
<dbReference type="InterPro" id="IPR001680">
    <property type="entry name" value="WD40_rpt"/>
</dbReference>
<protein>
    <recommendedName>
        <fullName evidence="5">SMP-30/Gluconolactonase/LRE-like region domain-containing protein</fullName>
    </recommendedName>
</protein>
<feature type="compositionally biased region" description="Low complexity" evidence="1">
    <location>
        <begin position="159"/>
        <end position="178"/>
    </location>
</feature>
<feature type="compositionally biased region" description="Basic and acidic residues" evidence="1">
    <location>
        <begin position="112"/>
        <end position="129"/>
    </location>
</feature>
<dbReference type="InterPro" id="IPR051200">
    <property type="entry name" value="Host-pathogen_enzymatic-act"/>
</dbReference>
<evidence type="ECO:0000313" key="4">
    <source>
        <dbReference type="Proteomes" id="UP000078396"/>
    </source>
</evidence>
<gene>
    <name evidence="3" type="ORF">A4X20_02955</name>
</gene>
<dbReference type="InterPro" id="IPR015943">
    <property type="entry name" value="WD40/YVTN_repeat-like_dom_sf"/>
</dbReference>
<feature type="region of interest" description="Disordered" evidence="1">
    <location>
        <begin position="32"/>
        <end position="178"/>
    </location>
</feature>
<dbReference type="Pfam" id="PF10282">
    <property type="entry name" value="Lactonase"/>
    <property type="match status" value="1"/>
</dbReference>